<dbReference type="Proteomes" id="UP001378592">
    <property type="component" value="Unassembled WGS sequence"/>
</dbReference>
<reference evidence="1 2" key="1">
    <citation type="submission" date="2024-03" db="EMBL/GenBank/DDBJ databases">
        <title>The genome assembly and annotation of the cricket Gryllus longicercus Weissman &amp; Gray.</title>
        <authorList>
            <person name="Szrajer S."/>
            <person name="Gray D."/>
            <person name="Ylla G."/>
        </authorList>
    </citation>
    <scope>NUCLEOTIDE SEQUENCE [LARGE SCALE GENOMIC DNA]</scope>
    <source>
        <strain evidence="1">DAG 2021-001</strain>
        <tissue evidence="1">Whole body minus gut</tissue>
    </source>
</reference>
<organism evidence="1 2">
    <name type="scientific">Gryllus longicercus</name>
    <dbReference type="NCBI Taxonomy" id="2509291"/>
    <lineage>
        <taxon>Eukaryota</taxon>
        <taxon>Metazoa</taxon>
        <taxon>Ecdysozoa</taxon>
        <taxon>Arthropoda</taxon>
        <taxon>Hexapoda</taxon>
        <taxon>Insecta</taxon>
        <taxon>Pterygota</taxon>
        <taxon>Neoptera</taxon>
        <taxon>Polyneoptera</taxon>
        <taxon>Orthoptera</taxon>
        <taxon>Ensifera</taxon>
        <taxon>Gryllidea</taxon>
        <taxon>Grylloidea</taxon>
        <taxon>Gryllidae</taxon>
        <taxon>Gryllinae</taxon>
        <taxon>Gryllus</taxon>
    </lineage>
</organism>
<name>A0AAN9VVR9_9ORTH</name>
<dbReference type="EMBL" id="JAZDUA010000187">
    <property type="protein sequence ID" value="KAK7865074.1"/>
    <property type="molecule type" value="Genomic_DNA"/>
</dbReference>
<evidence type="ECO:0000313" key="2">
    <source>
        <dbReference type="Proteomes" id="UP001378592"/>
    </source>
</evidence>
<proteinExistence type="predicted"/>
<comment type="caution">
    <text evidence="1">The sequence shown here is derived from an EMBL/GenBank/DDBJ whole genome shotgun (WGS) entry which is preliminary data.</text>
</comment>
<evidence type="ECO:0000313" key="1">
    <source>
        <dbReference type="EMBL" id="KAK7865074.1"/>
    </source>
</evidence>
<dbReference type="AlphaFoldDB" id="A0AAN9VVR9"/>
<sequence>MENKSELILNILAVSVSVSVKERISSFKGECSMGEITIKQMRLHHTAEYPDINPAAGSWFYLYFLVLVVKNVA</sequence>
<protein>
    <submittedName>
        <fullName evidence="1">Uncharacterized protein</fullName>
    </submittedName>
</protein>
<accession>A0AAN9VVR9</accession>
<keyword evidence="2" id="KW-1185">Reference proteome</keyword>
<gene>
    <name evidence="1" type="ORF">R5R35_007200</name>
</gene>